<dbReference type="VEuPathDB" id="FungiDB:RhiirA1_427643"/>
<evidence type="ECO:0000313" key="2">
    <source>
        <dbReference type="Proteomes" id="UP000233469"/>
    </source>
</evidence>
<protein>
    <submittedName>
        <fullName evidence="1">Uncharacterized protein</fullName>
    </submittedName>
</protein>
<organism evidence="1 2">
    <name type="scientific">Rhizophagus irregularis</name>
    <dbReference type="NCBI Taxonomy" id="588596"/>
    <lineage>
        <taxon>Eukaryota</taxon>
        <taxon>Fungi</taxon>
        <taxon>Fungi incertae sedis</taxon>
        <taxon>Mucoromycota</taxon>
        <taxon>Glomeromycotina</taxon>
        <taxon>Glomeromycetes</taxon>
        <taxon>Glomerales</taxon>
        <taxon>Glomeraceae</taxon>
        <taxon>Rhizophagus</taxon>
    </lineage>
</organism>
<reference evidence="1 2" key="2">
    <citation type="submission" date="2017-10" db="EMBL/GenBank/DDBJ databases">
        <title>Extensive intraspecific genome diversity in a model arbuscular mycorrhizal fungus.</title>
        <authorList>
            <person name="Chen E.C.H."/>
            <person name="Morin E."/>
            <person name="Baudet D."/>
            <person name="Noel J."/>
            <person name="Ndikumana S."/>
            <person name="Charron P."/>
            <person name="St-Onge C."/>
            <person name="Giorgi J."/>
            <person name="Grigoriev I.V."/>
            <person name="Roux C."/>
            <person name="Martin F.M."/>
            <person name="Corradi N."/>
        </authorList>
    </citation>
    <scope>NUCLEOTIDE SEQUENCE [LARGE SCALE GENOMIC DNA]</scope>
    <source>
        <strain evidence="1 2">C2</strain>
    </source>
</reference>
<proteinExistence type="predicted"/>
<dbReference type="VEuPathDB" id="FungiDB:FUN_010942"/>
<comment type="caution">
    <text evidence="1">The sequence shown here is derived from an EMBL/GenBank/DDBJ whole genome shotgun (WGS) entry which is preliminary data.</text>
</comment>
<sequence length="283" mass="32997">MHPPLQIPLHLLDIEDMLKIACNLGFDENFIYRNNLFRRMISDVGGQVRALEIFYDHILDASKTHGWDDIDLLDIMKSLEVELSKRYPFNKYINIITPVLANAILERPVNENETFDKDESNQSISYKLLKSSGILTLEPANTGFYIRIPYLWIRLLVKKSANKSINKFWHVMIDPDEPFYWQNWEIFNVKFWALRYCLFSALRYKQIELKELLEGAHYSDNLDVNANVDIPDHESVSTHYLMRPSDANYNMLNTEGKTCNISLKDNSKICKNGEGADGDWFCS</sequence>
<accession>A0A2N1M2S7</accession>
<dbReference type="AlphaFoldDB" id="A0A2N1M2S7"/>
<dbReference type="Proteomes" id="UP000233469">
    <property type="component" value="Unassembled WGS sequence"/>
</dbReference>
<name>A0A2N1M2S7_9GLOM</name>
<dbReference type="VEuPathDB" id="FungiDB:RhiirFUN_016215"/>
<reference evidence="1 2" key="1">
    <citation type="submission" date="2016-04" db="EMBL/GenBank/DDBJ databases">
        <title>Genome analyses suggest a sexual origin of heterokaryosis in a supposedly ancient asexual fungus.</title>
        <authorList>
            <person name="Ropars J."/>
            <person name="Sedzielewska K."/>
            <person name="Noel J."/>
            <person name="Charron P."/>
            <person name="Farinelli L."/>
            <person name="Marton T."/>
            <person name="Kruger M."/>
            <person name="Pelin A."/>
            <person name="Brachmann A."/>
            <person name="Corradi N."/>
        </authorList>
    </citation>
    <scope>NUCLEOTIDE SEQUENCE [LARGE SCALE GENOMIC DNA]</scope>
    <source>
        <strain evidence="1 2">C2</strain>
    </source>
</reference>
<dbReference type="EMBL" id="LLXL01006452">
    <property type="protein sequence ID" value="PKK55964.1"/>
    <property type="molecule type" value="Genomic_DNA"/>
</dbReference>
<evidence type="ECO:0000313" key="1">
    <source>
        <dbReference type="EMBL" id="PKK55964.1"/>
    </source>
</evidence>
<gene>
    <name evidence="1" type="ORF">RhiirC2_801064</name>
</gene>